<keyword evidence="2" id="KW-1185">Reference proteome</keyword>
<sequence>MTEVCHKSQNSLNSLFTKLKSKTPIMKDSNVVYSIPCENCPKKYIGMTTQLVKNRLNGHKYTKNANTALDKHMKDSNHCFAFNNTTILNKDNNFHKLMIKEMIEIRKEKNAVNDRTDIMGLSRTTL</sequence>
<organism evidence="1 2">
    <name type="scientific">Ceutorhynchus assimilis</name>
    <name type="common">cabbage seed weevil</name>
    <dbReference type="NCBI Taxonomy" id="467358"/>
    <lineage>
        <taxon>Eukaryota</taxon>
        <taxon>Metazoa</taxon>
        <taxon>Ecdysozoa</taxon>
        <taxon>Arthropoda</taxon>
        <taxon>Hexapoda</taxon>
        <taxon>Insecta</taxon>
        <taxon>Pterygota</taxon>
        <taxon>Neoptera</taxon>
        <taxon>Endopterygota</taxon>
        <taxon>Coleoptera</taxon>
        <taxon>Polyphaga</taxon>
        <taxon>Cucujiformia</taxon>
        <taxon>Curculionidae</taxon>
        <taxon>Ceutorhynchinae</taxon>
        <taxon>Ceutorhynchus</taxon>
    </lineage>
</organism>
<dbReference type="AlphaFoldDB" id="A0A9N9QFF4"/>
<name>A0A9N9QFF4_9CUCU</name>
<protein>
    <recommendedName>
        <fullName evidence="3">GIY-YIG domain-containing protein</fullName>
    </recommendedName>
</protein>
<dbReference type="Proteomes" id="UP001152799">
    <property type="component" value="Chromosome 4"/>
</dbReference>
<dbReference type="Gene3D" id="3.40.1440.10">
    <property type="entry name" value="GIY-YIG endonuclease"/>
    <property type="match status" value="1"/>
</dbReference>
<evidence type="ECO:0000313" key="1">
    <source>
        <dbReference type="EMBL" id="CAG9768132.1"/>
    </source>
</evidence>
<reference evidence="1" key="1">
    <citation type="submission" date="2022-01" db="EMBL/GenBank/DDBJ databases">
        <authorList>
            <person name="King R."/>
        </authorList>
    </citation>
    <scope>NUCLEOTIDE SEQUENCE</scope>
</reference>
<accession>A0A9N9QFF4</accession>
<dbReference type="InterPro" id="IPR035901">
    <property type="entry name" value="GIY-YIG_endonuc_sf"/>
</dbReference>
<dbReference type="EMBL" id="OU892280">
    <property type="protein sequence ID" value="CAG9768132.1"/>
    <property type="molecule type" value="Genomic_DNA"/>
</dbReference>
<gene>
    <name evidence="1" type="ORF">CEUTPL_LOCUS8679</name>
</gene>
<proteinExistence type="predicted"/>
<evidence type="ECO:0008006" key="3">
    <source>
        <dbReference type="Google" id="ProtNLM"/>
    </source>
</evidence>
<evidence type="ECO:0000313" key="2">
    <source>
        <dbReference type="Proteomes" id="UP001152799"/>
    </source>
</evidence>
<dbReference type="OrthoDB" id="8963429at2759"/>